<reference evidence="2 3" key="1">
    <citation type="submission" date="2015-08" db="EMBL/GenBank/DDBJ databases">
        <title>Next Generation Sequencing and Analysis of the Genome of Puccinia sorghi L Schw, the Causal Agent of Maize Common Rust.</title>
        <authorList>
            <person name="Rochi L."/>
            <person name="Burguener G."/>
            <person name="Darino M."/>
            <person name="Turjanski A."/>
            <person name="Kreff E."/>
            <person name="Dieguez M.J."/>
            <person name="Sacco F."/>
        </authorList>
    </citation>
    <scope>NUCLEOTIDE SEQUENCE [LARGE SCALE GENOMIC DNA]</scope>
    <source>
        <strain evidence="2 3">RO10H11247</strain>
    </source>
</reference>
<feature type="region of interest" description="Disordered" evidence="1">
    <location>
        <begin position="40"/>
        <end position="77"/>
    </location>
</feature>
<dbReference type="AlphaFoldDB" id="A0A0L6VMZ6"/>
<feature type="region of interest" description="Disordered" evidence="1">
    <location>
        <begin position="1"/>
        <end position="26"/>
    </location>
</feature>
<evidence type="ECO:0000313" key="2">
    <source>
        <dbReference type="EMBL" id="KNZ62133.1"/>
    </source>
</evidence>
<feature type="compositionally biased region" description="Polar residues" evidence="1">
    <location>
        <begin position="1"/>
        <end position="18"/>
    </location>
</feature>
<dbReference type="VEuPathDB" id="FungiDB:VP01_130g11"/>
<keyword evidence="3" id="KW-1185">Reference proteome</keyword>
<name>A0A0L6VMZ6_9BASI</name>
<evidence type="ECO:0000256" key="1">
    <source>
        <dbReference type="SAM" id="MobiDB-lite"/>
    </source>
</evidence>
<protein>
    <submittedName>
        <fullName evidence="2">Uncharacterized protein</fullName>
    </submittedName>
</protein>
<feature type="compositionally biased region" description="Low complexity" evidence="1">
    <location>
        <begin position="169"/>
        <end position="185"/>
    </location>
</feature>
<feature type="compositionally biased region" description="Polar residues" evidence="1">
    <location>
        <begin position="124"/>
        <end position="139"/>
    </location>
</feature>
<dbReference type="EMBL" id="LAVV01003444">
    <property type="protein sequence ID" value="KNZ62133.1"/>
    <property type="molecule type" value="Genomic_DNA"/>
</dbReference>
<accession>A0A0L6VMZ6</accession>
<dbReference type="Proteomes" id="UP000037035">
    <property type="component" value="Unassembled WGS sequence"/>
</dbReference>
<sequence length="227" mass="24883">MESTPSTFPSRRGSTGSLPTVGRRFSGGSAKTVRWIGSKLKNLTQDDDSDSDELWGTSFERPMDLEDPSCPVGSVPSGYVPLYQLVQRAQPEPLQKHWHNAISFSQGSKKGSKKSTKPDLKTLFSPSTSNGGRSGIQRTHSLDACSETPVSLPPSRPPTRVEHLRTVASRDQASSSSSPASPMPSNTHSKIGLPPRGHYPTWSQSRISRPYRRPGGSRWQEIYEPPK</sequence>
<gene>
    <name evidence="2" type="ORF">VP01_130g11</name>
</gene>
<comment type="caution">
    <text evidence="2">The sequence shown here is derived from an EMBL/GenBank/DDBJ whole genome shotgun (WGS) entry which is preliminary data.</text>
</comment>
<feature type="region of interest" description="Disordered" evidence="1">
    <location>
        <begin position="97"/>
        <end position="227"/>
    </location>
</feature>
<organism evidence="2 3">
    <name type="scientific">Puccinia sorghi</name>
    <dbReference type="NCBI Taxonomy" id="27349"/>
    <lineage>
        <taxon>Eukaryota</taxon>
        <taxon>Fungi</taxon>
        <taxon>Dikarya</taxon>
        <taxon>Basidiomycota</taxon>
        <taxon>Pucciniomycotina</taxon>
        <taxon>Pucciniomycetes</taxon>
        <taxon>Pucciniales</taxon>
        <taxon>Pucciniaceae</taxon>
        <taxon>Puccinia</taxon>
    </lineage>
</organism>
<evidence type="ECO:0000313" key="3">
    <source>
        <dbReference type="Proteomes" id="UP000037035"/>
    </source>
</evidence>
<proteinExistence type="predicted"/>
<dbReference type="OrthoDB" id="2501408at2759"/>